<feature type="site" description="Catalytically relevant" evidence="6">
    <location>
        <position position="106"/>
    </location>
</feature>
<dbReference type="CDD" id="cd04604">
    <property type="entry name" value="CBS_pair_SIS_assoc"/>
    <property type="match status" value="1"/>
</dbReference>
<dbReference type="InterPro" id="IPR050986">
    <property type="entry name" value="GutQ/KpsF_isomerases"/>
</dbReference>
<evidence type="ECO:0000256" key="5">
    <source>
        <dbReference type="PIRSR" id="PIRSR004692-2"/>
    </source>
</evidence>
<feature type="domain" description="SIS" evidence="9">
    <location>
        <begin position="36"/>
        <end position="179"/>
    </location>
</feature>
<dbReference type="Pfam" id="PF00571">
    <property type="entry name" value="CBS"/>
    <property type="match status" value="2"/>
</dbReference>
<keyword evidence="5" id="KW-0862">Zinc</keyword>
<dbReference type="PROSITE" id="PS51371">
    <property type="entry name" value="CBS"/>
    <property type="match status" value="2"/>
</dbReference>
<dbReference type="InterPro" id="IPR046348">
    <property type="entry name" value="SIS_dom_sf"/>
</dbReference>
<evidence type="ECO:0000259" key="9">
    <source>
        <dbReference type="PROSITE" id="PS51464"/>
    </source>
</evidence>
<keyword evidence="5" id="KW-0479">Metal-binding</keyword>
<dbReference type="Pfam" id="PF01380">
    <property type="entry name" value="SIS"/>
    <property type="match status" value="1"/>
</dbReference>
<gene>
    <name evidence="10" type="ORF">SAMN05660293_04241</name>
</gene>
<accession>A0A1T5GPY4</accession>
<dbReference type="RefSeq" id="WP_082216728.1">
    <property type="nucleotide sequence ID" value="NZ_FUZA01000006.1"/>
</dbReference>
<dbReference type="GO" id="GO:0097367">
    <property type="term" value="F:carbohydrate derivative binding"/>
    <property type="evidence" value="ECO:0007669"/>
    <property type="project" value="InterPro"/>
</dbReference>
<comment type="similarity">
    <text evidence="1 4">Belongs to the SIS family. GutQ/KpsF subfamily.</text>
</comment>
<proteinExistence type="inferred from homology"/>
<dbReference type="GO" id="GO:0019146">
    <property type="term" value="F:arabinose-5-phosphate isomerase activity"/>
    <property type="evidence" value="ECO:0007669"/>
    <property type="project" value="UniProtKB-ARBA"/>
</dbReference>
<dbReference type="AlphaFoldDB" id="A0A1T5GPY4"/>
<reference evidence="11" key="1">
    <citation type="submission" date="2017-02" db="EMBL/GenBank/DDBJ databases">
        <authorList>
            <person name="Varghese N."/>
            <person name="Submissions S."/>
        </authorList>
    </citation>
    <scope>NUCLEOTIDE SEQUENCE [LARGE SCALE GENOMIC DNA]</scope>
    <source>
        <strain evidence="11">DSM 22270</strain>
    </source>
</reference>
<keyword evidence="11" id="KW-1185">Reference proteome</keyword>
<feature type="domain" description="CBS" evidence="8">
    <location>
        <begin position="273"/>
        <end position="324"/>
    </location>
</feature>
<keyword evidence="10" id="KW-0413">Isomerase</keyword>
<evidence type="ECO:0000313" key="11">
    <source>
        <dbReference type="Proteomes" id="UP000190897"/>
    </source>
</evidence>
<dbReference type="InterPro" id="IPR001347">
    <property type="entry name" value="SIS_dom"/>
</dbReference>
<dbReference type="GO" id="GO:0046872">
    <property type="term" value="F:metal ion binding"/>
    <property type="evidence" value="ECO:0007669"/>
    <property type="project" value="UniProtKB-KW"/>
</dbReference>
<dbReference type="FunFam" id="3.40.50.10490:FF:000011">
    <property type="entry name" value="Arabinose 5-phosphate isomerase"/>
    <property type="match status" value="1"/>
</dbReference>
<evidence type="ECO:0000259" key="8">
    <source>
        <dbReference type="PROSITE" id="PS51371"/>
    </source>
</evidence>
<dbReference type="InterPro" id="IPR004800">
    <property type="entry name" value="KdsD/KpsF-type"/>
</dbReference>
<dbReference type="GO" id="GO:1901135">
    <property type="term" value="P:carbohydrate derivative metabolic process"/>
    <property type="evidence" value="ECO:0007669"/>
    <property type="project" value="InterPro"/>
</dbReference>
<dbReference type="InterPro" id="IPR000644">
    <property type="entry name" value="CBS_dom"/>
</dbReference>
<dbReference type="PANTHER" id="PTHR42745:SF1">
    <property type="entry name" value="ARABINOSE 5-PHOSPHATE ISOMERASE KDSD"/>
    <property type="match status" value="1"/>
</dbReference>
<dbReference type="Gene3D" id="3.40.50.10490">
    <property type="entry name" value="Glucose-6-phosphate isomerase like protein, domain 1"/>
    <property type="match status" value="1"/>
</dbReference>
<feature type="site" description="Catalytically relevant" evidence="6">
    <location>
        <position position="54"/>
    </location>
</feature>
<dbReference type="PIRSF" id="PIRSF004692">
    <property type="entry name" value="KdsD_KpsF"/>
    <property type="match status" value="1"/>
</dbReference>
<dbReference type="CDD" id="cd05014">
    <property type="entry name" value="SIS_Kpsf"/>
    <property type="match status" value="1"/>
</dbReference>
<dbReference type="PANTHER" id="PTHR42745">
    <property type="match status" value="1"/>
</dbReference>
<dbReference type="STRING" id="651661.SAMN05660293_04241"/>
<dbReference type="SUPFAM" id="SSF53697">
    <property type="entry name" value="SIS domain"/>
    <property type="match status" value="1"/>
</dbReference>
<dbReference type="Gene3D" id="3.10.580.10">
    <property type="entry name" value="CBS-domain"/>
    <property type="match status" value="1"/>
</dbReference>
<dbReference type="PROSITE" id="PS51464">
    <property type="entry name" value="SIS"/>
    <property type="match status" value="1"/>
</dbReference>
<dbReference type="InterPro" id="IPR046342">
    <property type="entry name" value="CBS_dom_sf"/>
</dbReference>
<evidence type="ECO:0000256" key="7">
    <source>
        <dbReference type="PROSITE-ProRule" id="PRU00703"/>
    </source>
</evidence>
<keyword evidence="2" id="KW-0677">Repeat</keyword>
<dbReference type="SMART" id="SM00116">
    <property type="entry name" value="CBS"/>
    <property type="match status" value="2"/>
</dbReference>
<feature type="binding site" evidence="5">
    <location>
        <position position="77"/>
    </location>
    <ligand>
        <name>Zn(2+)</name>
        <dbReference type="ChEBI" id="CHEBI:29105"/>
    </ligand>
</feature>
<evidence type="ECO:0000256" key="2">
    <source>
        <dbReference type="ARBA" id="ARBA00022737"/>
    </source>
</evidence>
<evidence type="ECO:0000313" key="10">
    <source>
        <dbReference type="EMBL" id="SKC10495.1"/>
    </source>
</evidence>
<name>A0A1T5GPY4_9BACT</name>
<sequence>MKLIKNIQSIAKEVLRQEAEALHNLIGLIDEEFENCVYAIINCGGRVVVSGVGKSAIVGQKIVATLNSTGTPALFMHAADAIHGDLGMIQDNDVAIVISRSGDTAEIKVLIPLLKRTGVTMIAMVSNRDSYLAKNADHILHAYAPEEADPLNLAPTTSTSVTMALGDALAICLLEARGFTHDDFAKFHPGGALGKRLYLKICDIYPHNALPVVLESAGLQEIILEMTSKRLGATAVNNADGKMAGIITDGDLRRMLKQHNGGEILHLKARDIMTKSPISVSPDEYAVKALELMQSRSITQVVVVEQDEILGFVHLHDLLREGLV</sequence>
<dbReference type="NCBIfam" id="TIGR00393">
    <property type="entry name" value="kpsF"/>
    <property type="match status" value="1"/>
</dbReference>
<dbReference type="Proteomes" id="UP000190897">
    <property type="component" value="Unassembled WGS sequence"/>
</dbReference>
<dbReference type="OrthoDB" id="9762536at2"/>
<evidence type="ECO:0000256" key="1">
    <source>
        <dbReference type="ARBA" id="ARBA00008165"/>
    </source>
</evidence>
<organism evidence="10 11">
    <name type="scientific">Dyadobacter psychrophilus</name>
    <dbReference type="NCBI Taxonomy" id="651661"/>
    <lineage>
        <taxon>Bacteria</taxon>
        <taxon>Pseudomonadati</taxon>
        <taxon>Bacteroidota</taxon>
        <taxon>Cytophagia</taxon>
        <taxon>Cytophagales</taxon>
        <taxon>Spirosomataceae</taxon>
        <taxon>Dyadobacter</taxon>
    </lineage>
</organism>
<evidence type="ECO:0000256" key="4">
    <source>
        <dbReference type="PIRNR" id="PIRNR004692"/>
    </source>
</evidence>
<feature type="site" description="Catalytically relevant" evidence="6">
    <location>
        <position position="188"/>
    </location>
</feature>
<dbReference type="GO" id="GO:0005975">
    <property type="term" value="P:carbohydrate metabolic process"/>
    <property type="evidence" value="ECO:0007669"/>
    <property type="project" value="InterPro"/>
</dbReference>
<dbReference type="InterPro" id="IPR035474">
    <property type="entry name" value="SIS_Kpsf"/>
</dbReference>
<evidence type="ECO:0000256" key="6">
    <source>
        <dbReference type="PIRSR" id="PIRSR004692-3"/>
    </source>
</evidence>
<feature type="site" description="Catalytically relevant" evidence="6">
    <location>
        <position position="147"/>
    </location>
</feature>
<dbReference type="EMBL" id="FUZA01000006">
    <property type="protein sequence ID" value="SKC10495.1"/>
    <property type="molecule type" value="Genomic_DNA"/>
</dbReference>
<feature type="domain" description="CBS" evidence="8">
    <location>
        <begin position="204"/>
        <end position="264"/>
    </location>
</feature>
<keyword evidence="3 7" id="KW-0129">CBS domain</keyword>
<protein>
    <submittedName>
        <fullName evidence="10">Arabinose-5-phosphate isomerase</fullName>
    </submittedName>
</protein>
<evidence type="ECO:0000256" key="3">
    <source>
        <dbReference type="ARBA" id="ARBA00023122"/>
    </source>
</evidence>